<gene>
    <name evidence="3" type="ORF">DV20_35660</name>
</gene>
<dbReference type="SMART" id="SM00530">
    <property type="entry name" value="HTH_XRE"/>
    <property type="match status" value="1"/>
</dbReference>
<dbReference type="InterPro" id="IPR010982">
    <property type="entry name" value="Lambda_DNA-bd_dom_sf"/>
</dbReference>
<dbReference type="CDD" id="cd00093">
    <property type="entry name" value="HTH_XRE"/>
    <property type="match status" value="1"/>
</dbReference>
<proteinExistence type="predicted"/>
<sequence>MDRPGLAAFLRRRRAGLSPSDVGLPETSRRRTPGLRREEVAVLAGVSSDFYARLEQARGSDPSESVVAALARALRCTPDEKDHLFRLAGVPVPPRQVARHLDPGLRHLATHLDGLPTCVYNDLGEVLYTNALDDALHGRDELRPGRDSNVYWRWFTCPASRDRVPEADRARLSAAHVSDLRATYSRRAEDAQITGLVDDLAAHSAEFRMLWDRHEVAVRRVDLKEVRHPTVGLVRLRCQVLVTPETGVRMRILLPLEGTDAAEKLELLRVLGTQRFSRRSEDAGHAPQGRARGAHHR</sequence>
<dbReference type="InterPro" id="IPR001387">
    <property type="entry name" value="Cro/C1-type_HTH"/>
</dbReference>
<evidence type="ECO:0000313" key="4">
    <source>
        <dbReference type="Proteomes" id="UP000027345"/>
    </source>
</evidence>
<dbReference type="AlphaFoldDB" id="A0A066TR46"/>
<evidence type="ECO:0000259" key="2">
    <source>
        <dbReference type="PROSITE" id="PS50943"/>
    </source>
</evidence>
<dbReference type="GO" id="GO:0003677">
    <property type="term" value="F:DNA binding"/>
    <property type="evidence" value="ECO:0007669"/>
    <property type="project" value="InterPro"/>
</dbReference>
<dbReference type="InterPro" id="IPR041413">
    <property type="entry name" value="MLTR_LBD"/>
</dbReference>
<dbReference type="PANTHER" id="PTHR35010">
    <property type="entry name" value="BLL4672 PROTEIN-RELATED"/>
    <property type="match status" value="1"/>
</dbReference>
<dbReference type="STRING" id="287986.DV20_35660"/>
<name>A0A066TR46_9PSEU</name>
<dbReference type="PROSITE" id="PS50943">
    <property type="entry name" value="HTH_CROC1"/>
    <property type="match status" value="1"/>
</dbReference>
<dbReference type="Gene3D" id="1.10.260.40">
    <property type="entry name" value="lambda repressor-like DNA-binding domains"/>
    <property type="match status" value="1"/>
</dbReference>
<organism evidence="3 4">
    <name type="scientific">Amycolatopsis rifamycinica</name>
    <dbReference type="NCBI Taxonomy" id="287986"/>
    <lineage>
        <taxon>Bacteria</taxon>
        <taxon>Bacillati</taxon>
        <taxon>Actinomycetota</taxon>
        <taxon>Actinomycetes</taxon>
        <taxon>Pseudonocardiales</taxon>
        <taxon>Pseudonocardiaceae</taxon>
        <taxon>Amycolatopsis</taxon>
    </lineage>
</organism>
<dbReference type="eggNOG" id="COG1396">
    <property type="taxonomic scope" value="Bacteria"/>
</dbReference>
<dbReference type="SUPFAM" id="SSF47413">
    <property type="entry name" value="lambda repressor-like DNA-binding domains"/>
    <property type="match status" value="1"/>
</dbReference>
<evidence type="ECO:0000256" key="1">
    <source>
        <dbReference type="SAM" id="MobiDB-lite"/>
    </source>
</evidence>
<dbReference type="EMBL" id="JMQI01000073">
    <property type="protein sequence ID" value="KDN17320.1"/>
    <property type="molecule type" value="Genomic_DNA"/>
</dbReference>
<feature type="region of interest" description="Disordered" evidence="1">
    <location>
        <begin position="278"/>
        <end position="297"/>
    </location>
</feature>
<protein>
    <submittedName>
        <fullName evidence="3">XRE family transcriptional regulator</fullName>
    </submittedName>
</protein>
<keyword evidence="4" id="KW-1185">Reference proteome</keyword>
<reference evidence="3 4" key="1">
    <citation type="submission" date="2014-05" db="EMBL/GenBank/DDBJ databases">
        <title>Draft genome sequence of Amycolatopsis rifamycinica DSM 46095.</title>
        <authorList>
            <person name="Lal R."/>
            <person name="Saxena A."/>
            <person name="Kumari R."/>
            <person name="Mukherjee U."/>
            <person name="Singh P."/>
            <person name="Sangwan N."/>
            <person name="Mahato N.K."/>
        </authorList>
    </citation>
    <scope>NUCLEOTIDE SEQUENCE [LARGE SCALE GENOMIC DNA]</scope>
    <source>
        <strain evidence="3 4">DSM 46095</strain>
    </source>
</reference>
<dbReference type="Pfam" id="PF13560">
    <property type="entry name" value="HTH_31"/>
    <property type="match status" value="1"/>
</dbReference>
<dbReference type="Gene3D" id="3.30.450.180">
    <property type="match status" value="1"/>
</dbReference>
<comment type="caution">
    <text evidence="3">The sequence shown here is derived from an EMBL/GenBank/DDBJ whole genome shotgun (WGS) entry which is preliminary data.</text>
</comment>
<dbReference type="PANTHER" id="PTHR35010:SF2">
    <property type="entry name" value="BLL4672 PROTEIN"/>
    <property type="match status" value="1"/>
</dbReference>
<feature type="domain" description="HTH cro/C1-type" evidence="2">
    <location>
        <begin position="34"/>
        <end position="81"/>
    </location>
</feature>
<dbReference type="Pfam" id="PF17765">
    <property type="entry name" value="MLTR_LBD"/>
    <property type="match status" value="1"/>
</dbReference>
<accession>A0A066TR46</accession>
<dbReference type="Proteomes" id="UP000027345">
    <property type="component" value="Unassembled WGS sequence"/>
</dbReference>
<evidence type="ECO:0000313" key="3">
    <source>
        <dbReference type="EMBL" id="KDN17320.1"/>
    </source>
</evidence>